<gene>
    <name evidence="7" type="ORF">CD33_19095</name>
</gene>
<proteinExistence type="predicted"/>
<evidence type="ECO:0000313" key="8">
    <source>
        <dbReference type="Proteomes" id="UP000030408"/>
    </source>
</evidence>
<feature type="domain" description="Thioredoxin" evidence="6">
    <location>
        <begin position="38"/>
        <end position="178"/>
    </location>
</feature>
<keyword evidence="2" id="KW-0201">Cytochrome c-type biogenesis</keyword>
<dbReference type="Pfam" id="PF00578">
    <property type="entry name" value="AhpC-TSA"/>
    <property type="match status" value="1"/>
</dbReference>
<dbReference type="eggNOG" id="COG0526">
    <property type="taxonomic scope" value="Bacteria"/>
</dbReference>
<evidence type="ECO:0000256" key="1">
    <source>
        <dbReference type="ARBA" id="ARBA00004196"/>
    </source>
</evidence>
<dbReference type="OrthoDB" id="25753at2"/>
<accession>A0A0A3HNE7</accession>
<evidence type="ECO:0000256" key="5">
    <source>
        <dbReference type="ARBA" id="ARBA00023284"/>
    </source>
</evidence>
<dbReference type="GO" id="GO:0017004">
    <property type="term" value="P:cytochrome complex assembly"/>
    <property type="evidence" value="ECO:0007669"/>
    <property type="project" value="UniProtKB-KW"/>
</dbReference>
<dbReference type="PANTHER" id="PTHR42852:SF6">
    <property type="entry name" value="THIOL:DISULFIDE INTERCHANGE PROTEIN DSBE"/>
    <property type="match status" value="1"/>
</dbReference>
<comment type="caution">
    <text evidence="7">The sequence shown here is derived from an EMBL/GenBank/DDBJ whole genome shotgun (WGS) entry which is preliminary data.</text>
</comment>
<keyword evidence="4" id="KW-1015">Disulfide bond</keyword>
<dbReference type="NCBIfam" id="NF002854">
    <property type="entry name" value="PRK03147.1"/>
    <property type="match status" value="1"/>
</dbReference>
<dbReference type="InterPro" id="IPR013766">
    <property type="entry name" value="Thioredoxin_domain"/>
</dbReference>
<dbReference type="InterPro" id="IPR050553">
    <property type="entry name" value="Thioredoxin_ResA/DsbE_sf"/>
</dbReference>
<evidence type="ECO:0000259" key="6">
    <source>
        <dbReference type="PROSITE" id="PS51352"/>
    </source>
</evidence>
<dbReference type="GO" id="GO:0016209">
    <property type="term" value="F:antioxidant activity"/>
    <property type="evidence" value="ECO:0007669"/>
    <property type="project" value="InterPro"/>
</dbReference>
<dbReference type="PANTHER" id="PTHR42852">
    <property type="entry name" value="THIOL:DISULFIDE INTERCHANGE PROTEIN DSBE"/>
    <property type="match status" value="1"/>
</dbReference>
<comment type="subcellular location">
    <subcellularLocation>
        <location evidence="1">Cell envelope</location>
    </subcellularLocation>
</comment>
<keyword evidence="5" id="KW-0676">Redox-active center</keyword>
<dbReference type="STRING" id="1384057.CD33_19095"/>
<dbReference type="SUPFAM" id="SSF52833">
    <property type="entry name" value="Thioredoxin-like"/>
    <property type="match status" value="1"/>
</dbReference>
<name>A0A0A3HNE7_9BACL</name>
<dbReference type="AlphaFoldDB" id="A0A0A3HNE7"/>
<dbReference type="InterPro" id="IPR036249">
    <property type="entry name" value="Thioredoxin-like_sf"/>
</dbReference>
<evidence type="ECO:0000256" key="4">
    <source>
        <dbReference type="ARBA" id="ARBA00023157"/>
    </source>
</evidence>
<dbReference type="PROSITE" id="PS51352">
    <property type="entry name" value="THIOREDOXIN_2"/>
    <property type="match status" value="1"/>
</dbReference>
<evidence type="ECO:0000256" key="2">
    <source>
        <dbReference type="ARBA" id="ARBA00022748"/>
    </source>
</evidence>
<dbReference type="CDD" id="cd02966">
    <property type="entry name" value="TlpA_like_family"/>
    <property type="match status" value="1"/>
</dbReference>
<dbReference type="PROSITE" id="PS00194">
    <property type="entry name" value="THIOREDOXIN_1"/>
    <property type="match status" value="1"/>
</dbReference>
<dbReference type="Proteomes" id="UP000030408">
    <property type="component" value="Unassembled WGS sequence"/>
</dbReference>
<reference evidence="7 8" key="1">
    <citation type="submission" date="2014-02" db="EMBL/GenBank/DDBJ databases">
        <title>Draft genome sequence of Lysinibacillus sinduriensis JCM 15800.</title>
        <authorList>
            <person name="Zhang F."/>
            <person name="Wang G."/>
            <person name="Zhang L."/>
        </authorList>
    </citation>
    <scope>NUCLEOTIDE SEQUENCE [LARGE SCALE GENOMIC DNA]</scope>
    <source>
        <strain evidence="7 8">JCM 15800</strain>
    </source>
</reference>
<dbReference type="GO" id="GO:0016491">
    <property type="term" value="F:oxidoreductase activity"/>
    <property type="evidence" value="ECO:0007669"/>
    <property type="project" value="InterPro"/>
</dbReference>
<dbReference type="InterPro" id="IPR017937">
    <property type="entry name" value="Thioredoxin_CS"/>
</dbReference>
<keyword evidence="3" id="KW-0735">Signal-anchor</keyword>
<keyword evidence="3" id="KW-0812">Transmembrane</keyword>
<dbReference type="Gene3D" id="3.40.30.10">
    <property type="entry name" value="Glutaredoxin"/>
    <property type="match status" value="1"/>
</dbReference>
<dbReference type="InterPro" id="IPR000866">
    <property type="entry name" value="AhpC/TSA"/>
</dbReference>
<dbReference type="GO" id="GO:0030313">
    <property type="term" value="C:cell envelope"/>
    <property type="evidence" value="ECO:0007669"/>
    <property type="project" value="UniProtKB-SubCell"/>
</dbReference>
<evidence type="ECO:0000256" key="3">
    <source>
        <dbReference type="ARBA" id="ARBA00022968"/>
    </source>
</evidence>
<sequence>MDKKKKRSITRGAILVVLLAAIVYTVYTSATNDKVKVLQVGDKAPDFELVDLYESDLKHRLSDYEGKGVFLNFWGTWCEPCKKEMPAMSRQYANYKEQGVEVLTVNIAQTDFEVKKFLESLDVHFPAVIDQTKAVMTAYNVNPLPTTILINPEGRVEKIITGEMSERQIASYMESIKPEQE</sequence>
<evidence type="ECO:0000313" key="7">
    <source>
        <dbReference type="EMBL" id="KGR74101.1"/>
    </source>
</evidence>
<protein>
    <submittedName>
        <fullName evidence="7">Thiol-disulfide oxidoreductase</fullName>
    </submittedName>
</protein>
<dbReference type="EMBL" id="JPVO01000055">
    <property type="protein sequence ID" value="KGR74101.1"/>
    <property type="molecule type" value="Genomic_DNA"/>
</dbReference>
<dbReference type="RefSeq" id="WP_036203533.1">
    <property type="nucleotide sequence ID" value="NZ_AVCY01000001.1"/>
</dbReference>
<keyword evidence="8" id="KW-1185">Reference proteome</keyword>
<organism evidence="7 8">
    <name type="scientific">Ureibacillus sinduriensis BLB-1 = JCM 15800</name>
    <dbReference type="NCBI Taxonomy" id="1384057"/>
    <lineage>
        <taxon>Bacteria</taxon>
        <taxon>Bacillati</taxon>
        <taxon>Bacillota</taxon>
        <taxon>Bacilli</taxon>
        <taxon>Bacillales</taxon>
        <taxon>Caryophanaceae</taxon>
        <taxon>Ureibacillus</taxon>
    </lineage>
</organism>